<feature type="compositionally biased region" description="Basic and acidic residues" evidence="1">
    <location>
        <begin position="118"/>
        <end position="129"/>
    </location>
</feature>
<dbReference type="Proteomes" id="UP000466187">
    <property type="component" value="Chromosome"/>
</dbReference>
<accession>A0A7I7WFR2</accession>
<feature type="region of interest" description="Disordered" evidence="1">
    <location>
        <begin position="95"/>
        <end position="129"/>
    </location>
</feature>
<proteinExistence type="predicted"/>
<dbReference type="EMBL" id="AP022608">
    <property type="protein sequence ID" value="BBZ15672.1"/>
    <property type="molecule type" value="Genomic_DNA"/>
</dbReference>
<dbReference type="KEGG" id="mgad:MGAD_00070"/>
<evidence type="ECO:0000313" key="2">
    <source>
        <dbReference type="EMBL" id="BBZ15672.1"/>
    </source>
</evidence>
<organism evidence="2 3">
    <name type="scientific">Mycolicibacterium gadium</name>
    <name type="common">Mycobacterium gadium</name>
    <dbReference type="NCBI Taxonomy" id="1794"/>
    <lineage>
        <taxon>Bacteria</taxon>
        <taxon>Bacillati</taxon>
        <taxon>Actinomycetota</taxon>
        <taxon>Actinomycetes</taxon>
        <taxon>Mycobacteriales</taxon>
        <taxon>Mycobacteriaceae</taxon>
        <taxon>Mycolicibacterium</taxon>
    </lineage>
</organism>
<dbReference type="AlphaFoldDB" id="A0A7I7WFR2"/>
<protein>
    <submittedName>
        <fullName evidence="2">Uncharacterized protein</fullName>
    </submittedName>
</protein>
<reference evidence="2 3" key="1">
    <citation type="journal article" date="2019" name="Emerg. Microbes Infect.">
        <title>Comprehensive subspecies identification of 175 nontuberculous mycobacteria species based on 7547 genomic profiles.</title>
        <authorList>
            <person name="Matsumoto Y."/>
            <person name="Kinjo T."/>
            <person name="Motooka D."/>
            <person name="Nabeya D."/>
            <person name="Jung N."/>
            <person name="Uechi K."/>
            <person name="Horii T."/>
            <person name="Iida T."/>
            <person name="Fujita J."/>
            <person name="Nakamura S."/>
        </authorList>
    </citation>
    <scope>NUCLEOTIDE SEQUENCE [LARGE SCALE GENOMIC DNA]</scope>
    <source>
        <strain evidence="2 3">JCM 12688</strain>
    </source>
</reference>
<name>A0A7I7WFR2_MYCGU</name>
<gene>
    <name evidence="2" type="ORF">MGAD_00070</name>
</gene>
<evidence type="ECO:0000256" key="1">
    <source>
        <dbReference type="SAM" id="MobiDB-lite"/>
    </source>
</evidence>
<evidence type="ECO:0000313" key="3">
    <source>
        <dbReference type="Proteomes" id="UP000466187"/>
    </source>
</evidence>
<sequence>MRVIELMDFEAGIERRRETHCVDGLVHRFLDQEGREGRQLGDAAGEFDGAIRQLVVGEHLAHHADGVGFVGVQQLSLPCGPELPRVAEVLDPAHAEPGADDVGENGVLTGDDEVTAPRQHESGRQDHTVDLGDSDLAQIAPALGVLEEVVPLLAVA</sequence>